<dbReference type="InterPro" id="IPR013083">
    <property type="entry name" value="Znf_RING/FYVE/PHD"/>
</dbReference>
<feature type="region of interest" description="Disordered" evidence="5">
    <location>
        <begin position="453"/>
        <end position="482"/>
    </location>
</feature>
<dbReference type="InterPro" id="IPR019786">
    <property type="entry name" value="Zinc_finger_PHD-type_CS"/>
</dbReference>
<organism evidence="9 10">
    <name type="scientific">Reticulomyxa filosa</name>
    <dbReference type="NCBI Taxonomy" id="46433"/>
    <lineage>
        <taxon>Eukaryota</taxon>
        <taxon>Sar</taxon>
        <taxon>Rhizaria</taxon>
        <taxon>Retaria</taxon>
        <taxon>Foraminifera</taxon>
        <taxon>Monothalamids</taxon>
        <taxon>Reticulomyxidae</taxon>
        <taxon>Reticulomyxa</taxon>
    </lineage>
</organism>
<dbReference type="Gene3D" id="2.30.30.380">
    <property type="entry name" value="Zn-finger domain of Sec23/24"/>
    <property type="match status" value="1"/>
</dbReference>
<dbReference type="EMBL" id="ASPP01011309">
    <property type="protein sequence ID" value="ETO21770.1"/>
    <property type="molecule type" value="Genomic_DNA"/>
</dbReference>
<dbReference type="Gene3D" id="3.30.40.10">
    <property type="entry name" value="Zinc/RING finger domain, C3HC4 (zinc finger)"/>
    <property type="match status" value="2"/>
</dbReference>
<evidence type="ECO:0000256" key="3">
    <source>
        <dbReference type="ARBA" id="ARBA00022833"/>
    </source>
</evidence>
<dbReference type="InterPro" id="IPR047157">
    <property type="entry name" value="PHRF1/Atg35"/>
</dbReference>
<reference evidence="9 10" key="1">
    <citation type="journal article" date="2013" name="Curr. Biol.">
        <title>The Genome of the Foraminiferan Reticulomyxa filosa.</title>
        <authorList>
            <person name="Glockner G."/>
            <person name="Hulsmann N."/>
            <person name="Schleicher M."/>
            <person name="Noegel A.A."/>
            <person name="Eichinger L."/>
            <person name="Gallinger C."/>
            <person name="Pawlowski J."/>
            <person name="Sierra R."/>
            <person name="Euteneuer U."/>
            <person name="Pillet L."/>
            <person name="Moustafa A."/>
            <person name="Platzer M."/>
            <person name="Groth M."/>
            <person name="Szafranski K."/>
            <person name="Schliwa M."/>
        </authorList>
    </citation>
    <scope>NUCLEOTIDE SEQUENCE [LARGE SCALE GENOMIC DNA]</scope>
</reference>
<dbReference type="InterPro" id="IPR001876">
    <property type="entry name" value="Znf_RanBP2"/>
</dbReference>
<dbReference type="Pfam" id="PF00097">
    <property type="entry name" value="zf-C3HC4"/>
    <property type="match status" value="1"/>
</dbReference>
<evidence type="ECO:0000256" key="4">
    <source>
        <dbReference type="PROSITE-ProRule" id="PRU00322"/>
    </source>
</evidence>
<accession>X6N655</accession>
<dbReference type="PROSITE" id="PS50199">
    <property type="entry name" value="ZF_RANBP2_2"/>
    <property type="match status" value="1"/>
</dbReference>
<dbReference type="InterPro" id="IPR036443">
    <property type="entry name" value="Znf_RanBP2_sf"/>
</dbReference>
<dbReference type="AlphaFoldDB" id="X6N655"/>
<keyword evidence="3" id="KW-0862">Zinc</keyword>
<dbReference type="PANTHER" id="PTHR12618">
    <property type="entry name" value="PHD AND RING FINGER DOMAIN-CONTAINING PROTEIN 1"/>
    <property type="match status" value="1"/>
</dbReference>
<dbReference type="PANTHER" id="PTHR12618:SF20">
    <property type="entry name" value="PHD AND RING FINGER DOMAIN-CONTAINING PROTEIN 1"/>
    <property type="match status" value="1"/>
</dbReference>
<evidence type="ECO:0000256" key="1">
    <source>
        <dbReference type="ARBA" id="ARBA00022723"/>
    </source>
</evidence>
<evidence type="ECO:0000256" key="2">
    <source>
        <dbReference type="ARBA" id="ARBA00022771"/>
    </source>
</evidence>
<feature type="compositionally biased region" description="Low complexity" evidence="5">
    <location>
        <begin position="465"/>
        <end position="478"/>
    </location>
</feature>
<comment type="caution">
    <text evidence="9">The sequence shown here is derived from an EMBL/GenBank/DDBJ whole genome shotgun (WGS) entry which is preliminary data.</text>
</comment>
<dbReference type="PROSITE" id="PS50016">
    <property type="entry name" value="ZF_PHD_2"/>
    <property type="match status" value="1"/>
</dbReference>
<keyword evidence="6" id="KW-0472">Membrane</keyword>
<dbReference type="InterPro" id="IPR019787">
    <property type="entry name" value="Znf_PHD-finger"/>
</dbReference>
<evidence type="ECO:0000259" key="8">
    <source>
        <dbReference type="PROSITE" id="PS50199"/>
    </source>
</evidence>
<evidence type="ECO:0000256" key="6">
    <source>
        <dbReference type="SAM" id="Phobius"/>
    </source>
</evidence>
<feature type="transmembrane region" description="Helical" evidence="6">
    <location>
        <begin position="255"/>
        <end position="280"/>
    </location>
</feature>
<proteinExistence type="predicted"/>
<dbReference type="Proteomes" id="UP000023152">
    <property type="component" value="Unassembled WGS sequence"/>
</dbReference>
<feature type="domain" description="PHD-type" evidence="7">
    <location>
        <begin position="97"/>
        <end position="146"/>
    </location>
</feature>
<dbReference type="SUPFAM" id="SSF90209">
    <property type="entry name" value="Ran binding protein zinc finger-like"/>
    <property type="match status" value="1"/>
</dbReference>
<dbReference type="OrthoDB" id="436852at2759"/>
<keyword evidence="10" id="KW-1185">Reference proteome</keyword>
<keyword evidence="6" id="KW-0812">Transmembrane</keyword>
<sequence>MDAADCRICLELLGSNPAEISGCIHKFHKFCIERWSEVKKNKQLKKKGDKYMSVITGKLKQKVKVKEQKADDVNDELTNHAINVALAENDNNNSEDPGFCSVCGLLEDHIPTLICDGCEGYFHILCVHLREVPQEDNWFCPSCIQAQQQQSAERHRRKHARRNSLKDFIVDDDEVEERRHSYTELANADSPRARRRSSTVDWEAIPDCAESDSEFIISTDDYDPYCEDDDDGECVVENKKDLVPKIDRAFDQVYMFFYLFFDWWILFFFLETRFLLFYFFNVAAERREANDKKVMGDKRLASIIFARGQRKRSRSESLGTDLEVLEDNDENIMNSRCNSDDSYSRGLAKKRRLSNDHFDDSIDDGDNDRLDTSPVRDTFHQRSSGTVNNEMKCNNGHLKPTAACANWNSDVSQNPNKQKPFSWNCDACTYLNDALAQCCAICDEKRPATSSQEAKERENAFVHRSSNSNNDNSNNGNNKTKASAITGSTLLSQSQVTNTYPCTGASRLHMPAPFGSGSNNPKKTVQRTVKKMFSEVNYSKNTSQRPLNINETQKANKLPLKMDQSEIAETDEKTIPNVVDDMDLSINDYFGTRKPKNSLNNLSKRSTLKFKPENV</sequence>
<dbReference type="InterPro" id="IPR001965">
    <property type="entry name" value="Znf_PHD"/>
</dbReference>
<dbReference type="SMART" id="SM00249">
    <property type="entry name" value="PHD"/>
    <property type="match status" value="1"/>
</dbReference>
<keyword evidence="2 4" id="KW-0863">Zinc-finger</keyword>
<dbReference type="SUPFAM" id="SSF57903">
    <property type="entry name" value="FYVE/PHD zinc finger"/>
    <property type="match status" value="1"/>
</dbReference>
<dbReference type="SUPFAM" id="SSF57850">
    <property type="entry name" value="RING/U-box"/>
    <property type="match status" value="1"/>
</dbReference>
<dbReference type="InterPro" id="IPR011011">
    <property type="entry name" value="Znf_FYVE_PHD"/>
</dbReference>
<dbReference type="InterPro" id="IPR018957">
    <property type="entry name" value="Znf_C3HC4_RING-type"/>
</dbReference>
<feature type="domain" description="RanBP2-type" evidence="8">
    <location>
        <begin position="419"/>
        <end position="448"/>
    </location>
</feature>
<dbReference type="GO" id="GO:0008270">
    <property type="term" value="F:zinc ion binding"/>
    <property type="evidence" value="ECO:0007669"/>
    <property type="project" value="UniProtKB-KW"/>
</dbReference>
<dbReference type="PROSITE" id="PS01358">
    <property type="entry name" value="ZF_RANBP2_1"/>
    <property type="match status" value="1"/>
</dbReference>
<evidence type="ECO:0000259" key="7">
    <source>
        <dbReference type="PROSITE" id="PS50016"/>
    </source>
</evidence>
<evidence type="ECO:0008006" key="11">
    <source>
        <dbReference type="Google" id="ProtNLM"/>
    </source>
</evidence>
<dbReference type="Pfam" id="PF00628">
    <property type="entry name" value="PHD"/>
    <property type="match status" value="1"/>
</dbReference>
<name>X6N655_RETFI</name>
<evidence type="ECO:0000313" key="10">
    <source>
        <dbReference type="Proteomes" id="UP000023152"/>
    </source>
</evidence>
<feature type="region of interest" description="Disordered" evidence="5">
    <location>
        <begin position="358"/>
        <end position="389"/>
    </location>
</feature>
<keyword evidence="1" id="KW-0479">Metal-binding</keyword>
<dbReference type="PROSITE" id="PS01359">
    <property type="entry name" value="ZF_PHD_1"/>
    <property type="match status" value="1"/>
</dbReference>
<gene>
    <name evidence="9" type="ORF">RFI_15434</name>
</gene>
<keyword evidence="6" id="KW-1133">Transmembrane helix</keyword>
<evidence type="ECO:0000313" key="9">
    <source>
        <dbReference type="EMBL" id="ETO21770.1"/>
    </source>
</evidence>
<protein>
    <recommendedName>
        <fullName evidence="11">PHD zinc finger-containing protein</fullName>
    </recommendedName>
</protein>
<evidence type="ECO:0000256" key="5">
    <source>
        <dbReference type="SAM" id="MobiDB-lite"/>
    </source>
</evidence>